<feature type="transmembrane region" description="Helical" evidence="10">
    <location>
        <begin position="477"/>
        <end position="502"/>
    </location>
</feature>
<evidence type="ECO:0000256" key="4">
    <source>
        <dbReference type="ARBA" id="ARBA00022960"/>
    </source>
</evidence>
<proteinExistence type="inferred from homology"/>
<comment type="pathway">
    <text evidence="10">Cell wall biogenesis; peptidoglycan biosynthesis.</text>
</comment>
<feature type="transmembrane region" description="Helical" evidence="10">
    <location>
        <begin position="85"/>
        <end position="103"/>
    </location>
</feature>
<feature type="transmembrane region" description="Helical" evidence="10">
    <location>
        <begin position="225"/>
        <end position="248"/>
    </location>
</feature>
<keyword evidence="6 10" id="KW-1133">Transmembrane helix</keyword>
<keyword evidence="7 10" id="KW-0472">Membrane</keyword>
<feature type="transmembrane region" description="Helical" evidence="10">
    <location>
        <begin position="350"/>
        <end position="370"/>
    </location>
</feature>
<keyword evidence="5 10" id="KW-0573">Peptidoglycan synthesis</keyword>
<dbReference type="GO" id="GO:0008360">
    <property type="term" value="P:regulation of cell shape"/>
    <property type="evidence" value="ECO:0007669"/>
    <property type="project" value="UniProtKB-UniRule"/>
</dbReference>
<dbReference type="PIRSF" id="PIRSF002869">
    <property type="entry name" value="MviN"/>
    <property type="match status" value="1"/>
</dbReference>
<evidence type="ECO:0000256" key="1">
    <source>
        <dbReference type="ARBA" id="ARBA00004651"/>
    </source>
</evidence>
<feature type="transmembrane region" description="Helical" evidence="10">
    <location>
        <begin position="268"/>
        <end position="285"/>
    </location>
</feature>
<comment type="subcellular location">
    <subcellularLocation>
        <location evidence="10">Cell inner membrane</location>
        <topology evidence="10">Multi-pass membrane protein</topology>
    </subcellularLocation>
    <subcellularLocation>
        <location evidence="1">Cell membrane</location>
        <topology evidence="1">Multi-pass membrane protein</topology>
    </subcellularLocation>
</comment>
<dbReference type="NCBIfam" id="TIGR01695">
    <property type="entry name" value="murJ_mviN"/>
    <property type="match status" value="1"/>
</dbReference>
<keyword evidence="10 11" id="KW-0961">Cell wall biogenesis/degradation</keyword>
<evidence type="ECO:0000256" key="8">
    <source>
        <dbReference type="ARBA" id="ARBA00060041"/>
    </source>
</evidence>
<dbReference type="PANTHER" id="PTHR47019:SF1">
    <property type="entry name" value="LIPID II FLIPPASE MURJ"/>
    <property type="match status" value="1"/>
</dbReference>
<evidence type="ECO:0000256" key="9">
    <source>
        <dbReference type="ARBA" id="ARBA00061532"/>
    </source>
</evidence>
<dbReference type="GO" id="GO:0034204">
    <property type="term" value="P:lipid translocation"/>
    <property type="evidence" value="ECO:0007669"/>
    <property type="project" value="TreeGrafter"/>
</dbReference>
<feature type="transmembrane region" description="Helical" evidence="10">
    <location>
        <begin position="185"/>
        <end position="204"/>
    </location>
</feature>
<feature type="transmembrane region" description="Helical" evidence="10">
    <location>
        <begin position="404"/>
        <end position="424"/>
    </location>
</feature>
<dbReference type="EMBL" id="CP044331">
    <property type="protein sequence ID" value="QGM99080.1"/>
    <property type="molecule type" value="Genomic_DNA"/>
</dbReference>
<keyword evidence="10 11" id="KW-0813">Transport</keyword>
<dbReference type="PANTHER" id="PTHR47019">
    <property type="entry name" value="LIPID II FLIPPASE MURJ"/>
    <property type="match status" value="1"/>
</dbReference>
<name>A0A6B8MEK6_9HYPH</name>
<keyword evidence="13" id="KW-1185">Reference proteome</keyword>
<evidence type="ECO:0000256" key="7">
    <source>
        <dbReference type="ARBA" id="ARBA00023136"/>
    </source>
</evidence>
<reference evidence="12 13" key="1">
    <citation type="submission" date="2019-09" db="EMBL/GenBank/DDBJ databases">
        <title>Isolation and complete genome sequencing of Methylocystis species.</title>
        <authorList>
            <person name="Rumah B.L."/>
            <person name="Stead C.E."/>
            <person name="Stevens B.C."/>
            <person name="Minton N.P."/>
            <person name="Grosse-Honebrink A."/>
            <person name="Zhang Y."/>
        </authorList>
    </citation>
    <scope>NUCLEOTIDE SEQUENCE [LARGE SCALE GENOMIC DNA]</scope>
    <source>
        <strain evidence="12 13">BRCS2</strain>
    </source>
</reference>
<dbReference type="AlphaFoldDB" id="A0A6B8MEK6"/>
<dbReference type="GO" id="GO:0015648">
    <property type="term" value="F:lipid-linked peptidoglycan transporter activity"/>
    <property type="evidence" value="ECO:0007669"/>
    <property type="project" value="UniProtKB-UniRule"/>
</dbReference>
<dbReference type="CDD" id="cd13123">
    <property type="entry name" value="MATE_MurJ_like"/>
    <property type="match status" value="1"/>
</dbReference>
<dbReference type="KEGG" id="mpar:F7D14_17370"/>
<comment type="function">
    <text evidence="8 10 11">Involved in peptidoglycan biosynthesis. Transports lipid-linked peptidoglycan precursors from the inner to the outer leaflet of the cytoplasmic membrane.</text>
</comment>
<evidence type="ECO:0000313" key="13">
    <source>
        <dbReference type="Proteomes" id="UP000422569"/>
    </source>
</evidence>
<dbReference type="InterPro" id="IPR051050">
    <property type="entry name" value="Lipid_II_flippase_MurJ/MviN"/>
</dbReference>
<evidence type="ECO:0000256" key="3">
    <source>
        <dbReference type="ARBA" id="ARBA00022692"/>
    </source>
</evidence>
<feature type="transmembrane region" description="Helical" evidence="10">
    <location>
        <begin position="306"/>
        <end position="330"/>
    </location>
</feature>
<dbReference type="UniPathway" id="UPA00219"/>
<comment type="similarity">
    <text evidence="9 10 11">Belongs to the MurJ/MviN family.</text>
</comment>
<evidence type="ECO:0000256" key="2">
    <source>
        <dbReference type="ARBA" id="ARBA00022475"/>
    </source>
</evidence>
<sequence length="512" mass="53401">MIRSLLSVGGFTLLSRVTGFLSLAMQSAIMGAGAVSDAFFIAQRLPNSFRSIFGEGAFNAAFIPCYAKSLEQEGDEPAEEFAGEVYALLLASQIVLLLLVWLLTPQFVSLLAPGLGDRPEKFALAVSLTRITFPYLLFMTLFALHMGALNAHGRFALPAFAPNLMNLTVMAALAVAFLFPNAGYAASWGVTISGALELGLLMWGARQIGVLRGLRKPHWARVREFFLMLGPAVIGSASPQIAVFADTILSSMLADGGVSAISYAERLYQLPVGVIGIAAGTVLLPEMSRRIASGDVDGAHKAQSNTMALTIALAAPFFVAFDTIPELIVAGLFMRGKFTAHDAVAAGDVLAAYGAGLMALVLIASARASFQSRGDTSTPMKIALSALAVNVALKVALFRPLGAVGLATATSVGLWINLGALVALAIHRELIDFDGVFAKSVGATFLACMLLTLVAIFGRAPALALGLHFGAQANLVALIALGAAGAVVYAATLIGALHLAGVRVGSLRRGRR</sequence>
<evidence type="ECO:0000256" key="5">
    <source>
        <dbReference type="ARBA" id="ARBA00022984"/>
    </source>
</evidence>
<dbReference type="PRINTS" id="PR01806">
    <property type="entry name" value="VIRFACTRMVIN"/>
</dbReference>
<dbReference type="Proteomes" id="UP000422569">
    <property type="component" value="Chromosome"/>
</dbReference>
<accession>A0A6B8MEK6</accession>
<dbReference type="HAMAP" id="MF_02078">
    <property type="entry name" value="MurJ_MviN"/>
    <property type="match status" value="1"/>
</dbReference>
<gene>
    <name evidence="10 12" type="primary">murJ</name>
    <name evidence="12" type="ORF">F7D14_17370</name>
</gene>
<evidence type="ECO:0000313" key="12">
    <source>
        <dbReference type="EMBL" id="QGM99080.1"/>
    </source>
</evidence>
<keyword evidence="10" id="KW-0997">Cell inner membrane</keyword>
<dbReference type="InterPro" id="IPR004268">
    <property type="entry name" value="MurJ"/>
</dbReference>
<feature type="transmembrane region" description="Helical" evidence="10">
    <location>
        <begin position="156"/>
        <end position="179"/>
    </location>
</feature>
<organism evidence="12 13">
    <name type="scientific">Methylocystis parvus</name>
    <dbReference type="NCBI Taxonomy" id="134"/>
    <lineage>
        <taxon>Bacteria</taxon>
        <taxon>Pseudomonadati</taxon>
        <taxon>Pseudomonadota</taxon>
        <taxon>Alphaproteobacteria</taxon>
        <taxon>Hyphomicrobiales</taxon>
        <taxon>Methylocystaceae</taxon>
        <taxon>Methylocystis</taxon>
    </lineage>
</organism>
<keyword evidence="3 10" id="KW-0812">Transmembrane</keyword>
<evidence type="ECO:0000256" key="11">
    <source>
        <dbReference type="PIRNR" id="PIRNR002869"/>
    </source>
</evidence>
<keyword evidence="4 10" id="KW-0133">Cell shape</keyword>
<feature type="transmembrane region" description="Helical" evidence="10">
    <location>
        <begin position="123"/>
        <end position="144"/>
    </location>
</feature>
<feature type="transmembrane region" description="Helical" evidence="10">
    <location>
        <begin position="20"/>
        <end position="42"/>
    </location>
</feature>
<evidence type="ECO:0000256" key="6">
    <source>
        <dbReference type="ARBA" id="ARBA00022989"/>
    </source>
</evidence>
<dbReference type="GO" id="GO:0009252">
    <property type="term" value="P:peptidoglycan biosynthetic process"/>
    <property type="evidence" value="ECO:0007669"/>
    <property type="project" value="UniProtKB-UniRule"/>
</dbReference>
<dbReference type="Pfam" id="PF03023">
    <property type="entry name" value="MurJ"/>
    <property type="match status" value="1"/>
</dbReference>
<dbReference type="RefSeq" id="WP_016919243.1">
    <property type="nucleotide sequence ID" value="NZ_CP044331.1"/>
</dbReference>
<feature type="transmembrane region" description="Helical" evidence="10">
    <location>
        <begin position="436"/>
        <end position="457"/>
    </location>
</feature>
<dbReference type="GO" id="GO:0005886">
    <property type="term" value="C:plasma membrane"/>
    <property type="evidence" value="ECO:0007669"/>
    <property type="project" value="UniProtKB-SubCell"/>
</dbReference>
<keyword evidence="2 10" id="KW-1003">Cell membrane</keyword>
<protein>
    <recommendedName>
        <fullName evidence="10">Probable lipid II flippase MurJ</fullName>
    </recommendedName>
</protein>
<dbReference type="GO" id="GO:0071555">
    <property type="term" value="P:cell wall organization"/>
    <property type="evidence" value="ECO:0007669"/>
    <property type="project" value="UniProtKB-UniRule"/>
</dbReference>
<evidence type="ECO:0000256" key="10">
    <source>
        <dbReference type="HAMAP-Rule" id="MF_02078"/>
    </source>
</evidence>